<dbReference type="Pfam" id="PF01257">
    <property type="entry name" value="2Fe-2S_thioredx"/>
    <property type="match status" value="1"/>
</dbReference>
<dbReference type="EMBL" id="REFO01000011">
    <property type="protein sequence ID" value="RMA97149.1"/>
    <property type="molecule type" value="Genomic_DNA"/>
</dbReference>
<dbReference type="RefSeq" id="WP_121922936.1">
    <property type="nucleotide sequence ID" value="NZ_REFO01000011.1"/>
</dbReference>
<dbReference type="OrthoDB" id="9800692at2"/>
<evidence type="ECO:0000313" key="2">
    <source>
        <dbReference type="Proteomes" id="UP000280842"/>
    </source>
</evidence>
<keyword evidence="2" id="KW-1185">Reference proteome</keyword>
<protein>
    <submittedName>
        <fullName evidence="1">(2Fe-2S) ferredoxin</fullName>
    </submittedName>
</protein>
<dbReference type="SUPFAM" id="SSF52833">
    <property type="entry name" value="Thioredoxin-like"/>
    <property type="match status" value="1"/>
</dbReference>
<reference evidence="1 2" key="1">
    <citation type="submission" date="2018-10" db="EMBL/GenBank/DDBJ databases">
        <title>Genomic Encyclopedia of Archaeal and Bacterial Type Strains, Phase II (KMG-II): from individual species to whole genera.</title>
        <authorList>
            <person name="Goeker M."/>
        </authorList>
    </citation>
    <scope>NUCLEOTIDE SEQUENCE [LARGE SCALE GENOMIC DNA]</scope>
    <source>
        <strain evidence="1 2">VM1</strain>
    </source>
</reference>
<name>A0A3M0BLK0_9AQUI</name>
<dbReference type="Gene3D" id="3.40.30.10">
    <property type="entry name" value="Glutaredoxin"/>
    <property type="match status" value="1"/>
</dbReference>
<evidence type="ECO:0000313" key="1">
    <source>
        <dbReference type="EMBL" id="RMA97149.1"/>
    </source>
</evidence>
<dbReference type="AlphaFoldDB" id="A0A3M0BLK0"/>
<comment type="caution">
    <text evidence="1">The sequence shown here is derived from an EMBL/GenBank/DDBJ whole genome shotgun (WGS) entry which is preliminary data.</text>
</comment>
<sequence length="111" mass="12219">MADQTFRHVFVCMQNKPPGMPSCGAQGSDKIFTKFQEVLMTKPELMSKMAVTPTGCLGPCMFGPNVVVYPDAVWYGRVTPDDVEEIIEKHILGGEPVERLITSKGKPPGMF</sequence>
<accession>A0A3M0BLK0</accession>
<dbReference type="Proteomes" id="UP000280842">
    <property type="component" value="Unassembled WGS sequence"/>
</dbReference>
<dbReference type="InterPro" id="IPR036249">
    <property type="entry name" value="Thioredoxin-like_sf"/>
</dbReference>
<proteinExistence type="predicted"/>
<organism evidence="1 2">
    <name type="scientific">Hydrogenothermus marinus</name>
    <dbReference type="NCBI Taxonomy" id="133270"/>
    <lineage>
        <taxon>Bacteria</taxon>
        <taxon>Pseudomonadati</taxon>
        <taxon>Aquificota</taxon>
        <taxon>Aquificia</taxon>
        <taxon>Aquificales</taxon>
        <taxon>Hydrogenothermaceae</taxon>
        <taxon>Hydrogenothermus</taxon>
    </lineage>
</organism>
<gene>
    <name evidence="1" type="ORF">CLV39_0804</name>
</gene>
<dbReference type="CDD" id="cd02980">
    <property type="entry name" value="TRX_Fd_family"/>
    <property type="match status" value="1"/>
</dbReference>